<feature type="region of interest" description="Disordered" evidence="1">
    <location>
        <begin position="197"/>
        <end position="216"/>
    </location>
</feature>
<feature type="region of interest" description="Disordered" evidence="1">
    <location>
        <begin position="135"/>
        <end position="177"/>
    </location>
</feature>
<evidence type="ECO:0000313" key="2">
    <source>
        <dbReference type="EMBL" id="STC76488.1"/>
    </source>
</evidence>
<sequence length="216" mass="24568">MTIDEIKTAITQLSEDDYEKILSWVIGDERERRQTQDAVEQARAEDAQELWETHPELKPQFATEVEPETSIDQLVAKVAAWSKPTSRATAYPPAALVSHDGKLWRNRRLGQNAKTPGEIFSGWQDVTRDFLRDEPINTEGEDAPGLITEPDTPAEPDTPDEPVEPAPTVPEWREGELITKGTTRLYNGDLYVSQRLHTTRDDRRPDTATDYWTKLN</sequence>
<dbReference type="Proteomes" id="UP000254287">
    <property type="component" value="Unassembled WGS sequence"/>
</dbReference>
<protein>
    <recommendedName>
        <fullName evidence="4">Chitin-binding type-3 domain-containing protein</fullName>
    </recommendedName>
</protein>
<gene>
    <name evidence="2" type="ORF">NCTC10289_00976</name>
</gene>
<evidence type="ECO:0008006" key="4">
    <source>
        <dbReference type="Google" id="ProtNLM"/>
    </source>
</evidence>
<name>A0A376CVT9_9CORY</name>
<organism evidence="2 3">
    <name type="scientific">Corynebacterium minutissimum</name>
    <dbReference type="NCBI Taxonomy" id="38301"/>
    <lineage>
        <taxon>Bacteria</taxon>
        <taxon>Bacillati</taxon>
        <taxon>Actinomycetota</taxon>
        <taxon>Actinomycetes</taxon>
        <taxon>Mycobacteriales</taxon>
        <taxon>Corynebacteriaceae</taxon>
        <taxon>Corynebacterium</taxon>
    </lineage>
</organism>
<dbReference type="AlphaFoldDB" id="A0A376CVT9"/>
<evidence type="ECO:0000256" key="1">
    <source>
        <dbReference type="SAM" id="MobiDB-lite"/>
    </source>
</evidence>
<accession>A0A376CVT9</accession>
<proteinExistence type="predicted"/>
<dbReference type="EMBL" id="UFXP01000001">
    <property type="protein sequence ID" value="STC76488.1"/>
    <property type="molecule type" value="Genomic_DNA"/>
</dbReference>
<evidence type="ECO:0000313" key="3">
    <source>
        <dbReference type="Proteomes" id="UP000254287"/>
    </source>
</evidence>
<feature type="compositionally biased region" description="Basic and acidic residues" evidence="1">
    <location>
        <begin position="198"/>
        <end position="207"/>
    </location>
</feature>
<reference evidence="2 3" key="1">
    <citation type="submission" date="2018-06" db="EMBL/GenBank/DDBJ databases">
        <authorList>
            <consortium name="Pathogen Informatics"/>
            <person name="Doyle S."/>
        </authorList>
    </citation>
    <scope>NUCLEOTIDE SEQUENCE [LARGE SCALE GENOMIC DNA]</scope>
    <source>
        <strain evidence="2 3">NCTC10289</strain>
    </source>
</reference>
<dbReference type="RefSeq" id="WP_115021559.1">
    <property type="nucleotide sequence ID" value="NZ_CP069533.1"/>
</dbReference>
<feature type="compositionally biased region" description="Acidic residues" evidence="1">
    <location>
        <begin position="152"/>
        <end position="163"/>
    </location>
</feature>